<dbReference type="PANTHER" id="PTHR41813:SF2">
    <property type="entry name" value="REGULATOR PAB1642, PUTATIVE (AFU_ORTHOLOGUE AFUA_3G11955)-RELATED"/>
    <property type="match status" value="1"/>
</dbReference>
<name>A0A179F9Q6_METCM</name>
<dbReference type="EMBL" id="LSBJ02000007">
    <property type="protein sequence ID" value="OAQ62178.1"/>
    <property type="molecule type" value="Genomic_DNA"/>
</dbReference>
<dbReference type="CDD" id="cd19357">
    <property type="entry name" value="TenA_E_At3g16990-like"/>
    <property type="match status" value="1"/>
</dbReference>
<proteinExistence type="predicted"/>
<reference evidence="1 2" key="1">
    <citation type="journal article" date="2016" name="PLoS Pathog.">
        <title>Biosynthesis of antibiotic leucinostatins in bio-control fungus Purpureocillium lilacinum and their inhibition on phytophthora revealed by genome mining.</title>
        <authorList>
            <person name="Wang G."/>
            <person name="Liu Z."/>
            <person name="Lin R."/>
            <person name="Li E."/>
            <person name="Mao Z."/>
            <person name="Ling J."/>
            <person name="Yang Y."/>
            <person name="Yin W.B."/>
            <person name="Xie B."/>
        </authorList>
    </citation>
    <scope>NUCLEOTIDE SEQUENCE [LARGE SCALE GENOMIC DNA]</scope>
    <source>
        <strain evidence="1">170</strain>
    </source>
</reference>
<dbReference type="Proteomes" id="UP000078397">
    <property type="component" value="Unassembled WGS sequence"/>
</dbReference>
<dbReference type="SUPFAM" id="SSF48613">
    <property type="entry name" value="Heme oxygenase-like"/>
    <property type="match status" value="1"/>
</dbReference>
<dbReference type="KEGG" id="pchm:VFPPC_14168"/>
<dbReference type="InterPro" id="IPR016084">
    <property type="entry name" value="Haem_Oase-like_multi-hlx"/>
</dbReference>
<dbReference type="Gene3D" id="1.20.910.10">
    <property type="entry name" value="Heme oxygenase-like"/>
    <property type="match status" value="1"/>
</dbReference>
<dbReference type="GeneID" id="28855932"/>
<organism evidence="1 2">
    <name type="scientific">Pochonia chlamydosporia 170</name>
    <dbReference type="NCBI Taxonomy" id="1380566"/>
    <lineage>
        <taxon>Eukaryota</taxon>
        <taxon>Fungi</taxon>
        <taxon>Dikarya</taxon>
        <taxon>Ascomycota</taxon>
        <taxon>Pezizomycotina</taxon>
        <taxon>Sordariomycetes</taxon>
        <taxon>Hypocreomycetidae</taxon>
        <taxon>Hypocreales</taxon>
        <taxon>Clavicipitaceae</taxon>
        <taxon>Pochonia</taxon>
    </lineage>
</organism>
<dbReference type="STRING" id="1380566.A0A179F9Q6"/>
<dbReference type="OrthoDB" id="37730at2759"/>
<comment type="caution">
    <text evidence="1">The sequence shown here is derived from an EMBL/GenBank/DDBJ whole genome shotgun (WGS) entry which is preliminary data.</text>
</comment>
<dbReference type="RefSeq" id="XP_018139882.1">
    <property type="nucleotide sequence ID" value="XM_018291938.1"/>
</dbReference>
<gene>
    <name evidence="1" type="ORF">VFPPC_14168</name>
</gene>
<keyword evidence="2" id="KW-1185">Reference proteome</keyword>
<dbReference type="PANTHER" id="PTHR41813">
    <property type="entry name" value="REGULATOR PAB1642, PUTATIVE (AFU_ORTHOLOGUE AFUA_3G11955)-RELATED"/>
    <property type="match status" value="1"/>
</dbReference>
<evidence type="ECO:0000313" key="2">
    <source>
        <dbReference type="Proteomes" id="UP000078397"/>
    </source>
</evidence>
<dbReference type="AlphaFoldDB" id="A0A179F9Q6"/>
<evidence type="ECO:0008006" key="3">
    <source>
        <dbReference type="Google" id="ProtNLM"/>
    </source>
</evidence>
<sequence>MAGFSLTKTLLSSDADGFRKATQSTFLLRAAQGRVPKEYLGQWLANDRLYILGYIQGIGKMLSFLSLPETVPPAPQDRETATTRLLDWLIDAMVNIRREEKFFVDTAHKFGIPINLPSDANGHVPDSEKLDGLRRFEALFAGLGPSTSTNLPWLECAVVFYGTEKCYLEAWTWARNQLEQGEGDSAGDNGDADGGALRTEFIPNWTGTEFVAFVDQLGKIIDDAIAEYVAENGGDVKQEITERSLVKWRELLAAEQAFWPAME</sequence>
<protein>
    <recommendedName>
        <fullName evidence="3">Transcription regulator</fullName>
    </recommendedName>
</protein>
<dbReference type="InterPro" id="IPR053261">
    <property type="entry name" value="Polyketide-peptide_reg"/>
</dbReference>
<accession>A0A179F9Q6</accession>
<evidence type="ECO:0000313" key="1">
    <source>
        <dbReference type="EMBL" id="OAQ62178.1"/>
    </source>
</evidence>